<keyword evidence="6" id="KW-0868">Chloride</keyword>
<organism evidence="8 9">
    <name type="scientific">Pristionchus mayeri</name>
    <dbReference type="NCBI Taxonomy" id="1317129"/>
    <lineage>
        <taxon>Eukaryota</taxon>
        <taxon>Metazoa</taxon>
        <taxon>Ecdysozoa</taxon>
        <taxon>Nematoda</taxon>
        <taxon>Chromadorea</taxon>
        <taxon>Rhabditida</taxon>
        <taxon>Rhabditina</taxon>
        <taxon>Diplogasteromorpha</taxon>
        <taxon>Diplogasteroidea</taxon>
        <taxon>Neodiplogasteridae</taxon>
        <taxon>Pristionchus</taxon>
    </lineage>
</organism>
<keyword evidence="4 6" id="KW-0472">Membrane</keyword>
<dbReference type="GO" id="GO:0005254">
    <property type="term" value="F:chloride channel activity"/>
    <property type="evidence" value="ECO:0007669"/>
    <property type="project" value="UniProtKB-KW"/>
</dbReference>
<feature type="transmembrane region" description="Helical" evidence="6">
    <location>
        <begin position="81"/>
        <end position="99"/>
    </location>
</feature>
<keyword evidence="9" id="KW-1185">Reference proteome</keyword>
<dbReference type="Proteomes" id="UP001328107">
    <property type="component" value="Unassembled WGS sequence"/>
</dbReference>
<dbReference type="InterPro" id="IPR021134">
    <property type="entry name" value="Bestrophin-like"/>
</dbReference>
<keyword evidence="6" id="KW-0869">Chloride channel</keyword>
<keyword evidence="6" id="KW-0813">Transport</keyword>
<comment type="subcellular location">
    <subcellularLocation>
        <location evidence="6">Cell membrane</location>
        <topology evidence="6">Multi-pass membrane protein</topology>
    </subcellularLocation>
    <subcellularLocation>
        <location evidence="1">Membrane</location>
    </subcellularLocation>
</comment>
<keyword evidence="6" id="KW-1003">Cell membrane</keyword>
<feature type="non-terminal residue" evidence="8">
    <location>
        <position position="1"/>
    </location>
</feature>
<feature type="compositionally biased region" description="Polar residues" evidence="7">
    <location>
        <begin position="420"/>
        <end position="431"/>
    </location>
</feature>
<evidence type="ECO:0000313" key="9">
    <source>
        <dbReference type="Proteomes" id="UP001328107"/>
    </source>
</evidence>
<feature type="region of interest" description="Disordered" evidence="7">
    <location>
        <begin position="420"/>
        <end position="563"/>
    </location>
</feature>
<keyword evidence="6" id="KW-0406">Ion transport</keyword>
<evidence type="ECO:0000256" key="7">
    <source>
        <dbReference type="SAM" id="MobiDB-lite"/>
    </source>
</evidence>
<evidence type="ECO:0000256" key="4">
    <source>
        <dbReference type="ARBA" id="ARBA00023136"/>
    </source>
</evidence>
<dbReference type="PANTHER" id="PTHR10736">
    <property type="entry name" value="BESTROPHIN"/>
    <property type="match status" value="1"/>
</dbReference>
<evidence type="ECO:0000313" key="8">
    <source>
        <dbReference type="EMBL" id="GMR48210.1"/>
    </source>
</evidence>
<dbReference type="AlphaFoldDB" id="A0AAN5I1L0"/>
<feature type="transmembrane region" description="Helical" evidence="6">
    <location>
        <begin position="38"/>
        <end position="60"/>
    </location>
</feature>
<comment type="caution">
    <text evidence="8">The sequence shown here is derived from an EMBL/GenBank/DDBJ whole genome shotgun (WGS) entry which is preliminary data.</text>
</comment>
<evidence type="ECO:0000256" key="2">
    <source>
        <dbReference type="ARBA" id="ARBA00022692"/>
    </source>
</evidence>
<dbReference type="PANTHER" id="PTHR10736:SF63">
    <property type="entry name" value="BESTROPHIN HOMOLOG-RELATED"/>
    <property type="match status" value="1"/>
</dbReference>
<dbReference type="Pfam" id="PF01062">
    <property type="entry name" value="Bestrophin"/>
    <property type="match status" value="1"/>
</dbReference>
<dbReference type="GO" id="GO:0034707">
    <property type="term" value="C:chloride channel complex"/>
    <property type="evidence" value="ECO:0007669"/>
    <property type="project" value="UniProtKB-KW"/>
</dbReference>
<protein>
    <recommendedName>
        <fullName evidence="6">Bestrophin homolog</fullName>
    </recommendedName>
</protein>
<reference evidence="9" key="1">
    <citation type="submission" date="2022-10" db="EMBL/GenBank/DDBJ databases">
        <title>Genome assembly of Pristionchus species.</title>
        <authorList>
            <person name="Yoshida K."/>
            <person name="Sommer R.J."/>
        </authorList>
    </citation>
    <scope>NUCLEOTIDE SEQUENCE [LARGE SCALE GENOMIC DNA]</scope>
    <source>
        <strain evidence="9">RS5460</strain>
    </source>
</reference>
<feature type="transmembrane region" description="Helical" evidence="6">
    <location>
        <begin position="247"/>
        <end position="267"/>
    </location>
</feature>
<proteinExistence type="inferred from homology"/>
<dbReference type="EMBL" id="BTRK01000004">
    <property type="protein sequence ID" value="GMR48210.1"/>
    <property type="molecule type" value="Genomic_DNA"/>
</dbReference>
<keyword evidence="3 6" id="KW-1133">Transmembrane helix</keyword>
<keyword evidence="2 6" id="KW-0812">Transmembrane</keyword>
<dbReference type="GO" id="GO:0005886">
    <property type="term" value="C:plasma membrane"/>
    <property type="evidence" value="ECO:0007669"/>
    <property type="project" value="UniProtKB-SubCell"/>
</dbReference>
<keyword evidence="6" id="KW-0407">Ion channel</keyword>
<evidence type="ECO:0000256" key="1">
    <source>
        <dbReference type="ARBA" id="ARBA00004370"/>
    </source>
</evidence>
<comment type="function">
    <text evidence="6">Forms chloride channels.</text>
</comment>
<accession>A0AAN5I1L0</accession>
<dbReference type="InterPro" id="IPR000615">
    <property type="entry name" value="Bestrophin"/>
</dbReference>
<feature type="compositionally biased region" description="Pro residues" evidence="7">
    <location>
        <begin position="511"/>
        <end position="522"/>
    </location>
</feature>
<sequence>AGEYHIMTVSYSIDVSRSSLITFIHLQCRWRGSIWKSVLMECLLFCLAFISLSVLYNYYLTETTKKLWDDIAALFDSKMDYIPLTFMLGFFVTIIVNRWNEIFNNVGWIDPCALVMSTYLRGSDEKSRMLRRNCIRYIVLTQVLVFRDISMQVRKRFPSLDTIVATGIMTEEEKSEYDQCTLKTVYPKYFLPIQWVFNILYEARSSGKIAADLQLNEIMKCVLDFRKGLAQLCNFDWVPIPLVYPQVVFLAVRSYFFLALIARQSVLIDGSPPNPYHPVFPLVPFFMTALQFIFYVGWMKVAESLMNPLGEDDDDFECNFLIDRNLQLGLTIVDETYNNLPPQKKDAFWSEKFVEPLYSTDTANKPMCPQIGSAAQYEPNVDEILMVPHESNEPEMELDGDEERLLSRLPRVVSVISVNRDQNGGSRMSLNSRKGTKKGLLGSLTKKLSRDSRVSRPSRLGMRGGESLTSLSTPTVEYAGSSFDLLDEGDHDHLHTPCTPSNVPSPRRTSPAPPSDLPPVLPPLMSVPEEDEEVQRTRTSIDLRNWKAEAMKNESKNTSDTKM</sequence>
<comment type="similarity">
    <text evidence="5 6">Belongs to the anion channel-forming bestrophin (TC 1.A.46) family. Calcium-sensitive chloride channel subfamily.</text>
</comment>
<evidence type="ECO:0000256" key="6">
    <source>
        <dbReference type="RuleBase" id="RU363126"/>
    </source>
</evidence>
<gene>
    <name evidence="8" type="ORF">PMAYCL1PPCAC_18405</name>
</gene>
<feature type="compositionally biased region" description="Basic and acidic residues" evidence="7">
    <location>
        <begin position="534"/>
        <end position="563"/>
    </location>
</feature>
<feature type="transmembrane region" description="Helical" evidence="6">
    <location>
        <begin position="279"/>
        <end position="298"/>
    </location>
</feature>
<evidence type="ECO:0000256" key="5">
    <source>
        <dbReference type="ARBA" id="ARBA00034769"/>
    </source>
</evidence>
<evidence type="ECO:0000256" key="3">
    <source>
        <dbReference type="ARBA" id="ARBA00022989"/>
    </source>
</evidence>
<name>A0AAN5I1L0_9BILA</name>